<dbReference type="Proteomes" id="UP001415857">
    <property type="component" value="Unassembled WGS sequence"/>
</dbReference>
<name>A0AAP0WR44_LIQFO</name>
<comment type="caution">
    <text evidence="3">The sequence shown here is derived from an EMBL/GenBank/DDBJ whole genome shotgun (WGS) entry which is preliminary data.</text>
</comment>
<keyword evidence="1" id="KW-1133">Transmembrane helix</keyword>
<proteinExistence type="predicted"/>
<feature type="transmembrane region" description="Helical" evidence="1">
    <location>
        <begin position="67"/>
        <end position="84"/>
    </location>
</feature>
<keyword evidence="2" id="KW-0732">Signal</keyword>
<dbReference type="EMBL" id="JBBPBK010000011">
    <property type="protein sequence ID" value="KAK9275183.1"/>
    <property type="molecule type" value="Genomic_DNA"/>
</dbReference>
<reference evidence="3 4" key="1">
    <citation type="journal article" date="2024" name="Plant J.">
        <title>Genome sequences and population genomics reveal climatic adaptation and genomic divergence between two closely related sweetgum species.</title>
        <authorList>
            <person name="Xu W.Q."/>
            <person name="Ren C.Q."/>
            <person name="Zhang X.Y."/>
            <person name="Comes H.P."/>
            <person name="Liu X.H."/>
            <person name="Li Y.G."/>
            <person name="Kettle C.J."/>
            <person name="Jalonen R."/>
            <person name="Gaisberger H."/>
            <person name="Ma Y.Z."/>
            <person name="Qiu Y.X."/>
        </authorList>
    </citation>
    <scope>NUCLEOTIDE SEQUENCE [LARGE SCALE GENOMIC DNA]</scope>
    <source>
        <strain evidence="3">Hangzhou</strain>
    </source>
</reference>
<feature type="signal peptide" evidence="2">
    <location>
        <begin position="1"/>
        <end position="20"/>
    </location>
</feature>
<keyword evidence="1" id="KW-0812">Transmembrane</keyword>
<evidence type="ECO:0000256" key="2">
    <source>
        <dbReference type="SAM" id="SignalP"/>
    </source>
</evidence>
<sequence length="114" mass="12772">MVHTIAAFGVRLLGLTVTAASFVLSSSPICLPNPWELGLGFSCTRAIYEFQRSCRCNTEFFDDLKGAAFYLVYLIFVSQVQCMCSGDKLAFNIGIIFVYLGWWIEICSDYLLIS</sequence>
<protein>
    <submittedName>
        <fullName evidence="3">Uncharacterized protein</fullName>
    </submittedName>
</protein>
<gene>
    <name evidence="3" type="ORF">L1049_022444</name>
</gene>
<accession>A0AAP0WR44</accession>
<keyword evidence="1" id="KW-0472">Membrane</keyword>
<keyword evidence="4" id="KW-1185">Reference proteome</keyword>
<dbReference type="AlphaFoldDB" id="A0AAP0WR44"/>
<evidence type="ECO:0000313" key="4">
    <source>
        <dbReference type="Proteomes" id="UP001415857"/>
    </source>
</evidence>
<organism evidence="3 4">
    <name type="scientific">Liquidambar formosana</name>
    <name type="common">Formosan gum</name>
    <dbReference type="NCBI Taxonomy" id="63359"/>
    <lineage>
        <taxon>Eukaryota</taxon>
        <taxon>Viridiplantae</taxon>
        <taxon>Streptophyta</taxon>
        <taxon>Embryophyta</taxon>
        <taxon>Tracheophyta</taxon>
        <taxon>Spermatophyta</taxon>
        <taxon>Magnoliopsida</taxon>
        <taxon>eudicotyledons</taxon>
        <taxon>Gunneridae</taxon>
        <taxon>Pentapetalae</taxon>
        <taxon>Saxifragales</taxon>
        <taxon>Altingiaceae</taxon>
        <taxon>Liquidambar</taxon>
    </lineage>
</organism>
<feature type="transmembrane region" description="Helical" evidence="1">
    <location>
        <begin position="91"/>
        <end position="113"/>
    </location>
</feature>
<feature type="chain" id="PRO_5042936756" evidence="2">
    <location>
        <begin position="21"/>
        <end position="114"/>
    </location>
</feature>
<evidence type="ECO:0000313" key="3">
    <source>
        <dbReference type="EMBL" id="KAK9275183.1"/>
    </source>
</evidence>
<evidence type="ECO:0000256" key="1">
    <source>
        <dbReference type="SAM" id="Phobius"/>
    </source>
</evidence>